<proteinExistence type="predicted"/>
<feature type="coiled-coil region" evidence="1">
    <location>
        <begin position="180"/>
        <end position="207"/>
    </location>
</feature>
<dbReference type="EMBL" id="CAMXCT010000169">
    <property type="protein sequence ID" value="CAI3974936.1"/>
    <property type="molecule type" value="Genomic_DNA"/>
</dbReference>
<comment type="caution">
    <text evidence="3">The sequence shown here is derived from an EMBL/GenBank/DDBJ whole genome shotgun (WGS) entry which is preliminary data.</text>
</comment>
<sequence length="983" mass="110857">MAKRIRSLASVLWDTDLEASDQEGYQIQEVDAVQKTRRLEKENADLLAEVTHLRQENTLLKIPKPRPTEPSQLCRTRPELLRTWPLQRWELKNRRAGMEAAPPATDVSTETPDKVLKKMRAEKPTEIEPPKPRRLYESPYYSPSPAKPGQLEGLQAPAYPGHLGETGESPDEVCALKAMNMQLEAEKAGLEQEVANLRKQLSDMTLNQPDEGDTQNEHTFPSTTDEAVRKMLQVPLEIHNEWKQGGASRARLQELFQQCNFDKATFINYVTVETEKRQSVKVKVKAQWASEDKMREVLKFSAARIKAVKDYCEKKGDHTKWDKYESKTLFWVEEEVEAEYESSRSKTTREQFNYETEQPAPDALLEAAAPLTLDMADVRDTPTGLPGQSGGSTDDQKRPTPTAPVLPQVQKNEKASQVILKYLDGTTKRIGKISELKVKYETIPQELKTATHDAFVNKLTSITDSLEKQQTSINEIYAEGAVEGYSVEAQESLSMEARSKSIPIPKAKSSAVPAGKAKAKAKVKAKAKPEPAPSQAAKAAPKRAAARQAKPGVMLKNLALSMADGAPATRLKRFALSAIEEAKQEGSHEVSAAIKKAGNMTVDNLKNAERDLHILFRKYGKLAEKVGKGICPECLAGLDDLPFEDVSWNPRWLPSEGLENPWDDDDVSPLLQIPGHTARQHEIFRKDPFHIFKQTVGGHWVASAIVLLSDLGYWSSPGQSNQADVLLEVAYQDFHHFMKDEWQGHHVANIKNFTRALLHWPKIRTFPYGRFKGSDCMLMIRWLAKVIQKGVLMKETNQRQGVSLLDRPLEAWHKPFLQNILLGSTASVEFFRILHTQGVWLSRETSRNLALHCYNFTNSYSGLARLCHGQGLRRFTLEPSLHYFHHYAVDVTARLQAQDSHILSPNQDNCEMDEDFVGRISRLSRAVHASTTTQRTLQRYLIKVWFVLTGQDWGASGSTKRKRKLTRTGGVKKRKHQNQVNNP</sequence>
<evidence type="ECO:0000256" key="1">
    <source>
        <dbReference type="SAM" id="Coils"/>
    </source>
</evidence>
<evidence type="ECO:0000313" key="3">
    <source>
        <dbReference type="EMBL" id="CAI3974936.1"/>
    </source>
</evidence>
<feature type="compositionally biased region" description="Basic and acidic residues" evidence="2">
    <location>
        <begin position="120"/>
        <end position="136"/>
    </location>
</feature>
<gene>
    <name evidence="3" type="ORF">C1SCF055_LOCUS3298</name>
</gene>
<dbReference type="Proteomes" id="UP001152797">
    <property type="component" value="Unassembled WGS sequence"/>
</dbReference>
<reference evidence="4 5" key="2">
    <citation type="submission" date="2024-05" db="EMBL/GenBank/DDBJ databases">
        <authorList>
            <person name="Chen Y."/>
            <person name="Shah S."/>
            <person name="Dougan E. K."/>
            <person name="Thang M."/>
            <person name="Chan C."/>
        </authorList>
    </citation>
    <scope>NUCLEOTIDE SEQUENCE [LARGE SCALE GENOMIC DNA]</scope>
</reference>
<protein>
    <submittedName>
        <fullName evidence="3">Uncharacterized protein</fullName>
    </submittedName>
</protein>
<feature type="region of interest" description="Disordered" evidence="2">
    <location>
        <begin position="524"/>
        <end position="543"/>
    </location>
</feature>
<evidence type="ECO:0000313" key="5">
    <source>
        <dbReference type="Proteomes" id="UP001152797"/>
    </source>
</evidence>
<name>A0A9P1BN81_9DINO</name>
<evidence type="ECO:0000313" key="4">
    <source>
        <dbReference type="EMBL" id="CAL4762248.1"/>
    </source>
</evidence>
<keyword evidence="5" id="KW-1185">Reference proteome</keyword>
<dbReference type="EMBL" id="CAMXCT030000169">
    <property type="protein sequence ID" value="CAL4762248.1"/>
    <property type="molecule type" value="Genomic_DNA"/>
</dbReference>
<organism evidence="3">
    <name type="scientific">Cladocopium goreaui</name>
    <dbReference type="NCBI Taxonomy" id="2562237"/>
    <lineage>
        <taxon>Eukaryota</taxon>
        <taxon>Sar</taxon>
        <taxon>Alveolata</taxon>
        <taxon>Dinophyceae</taxon>
        <taxon>Suessiales</taxon>
        <taxon>Symbiodiniaceae</taxon>
        <taxon>Cladocopium</taxon>
    </lineage>
</organism>
<accession>A0A9P1BN81</accession>
<feature type="compositionally biased region" description="Basic residues" evidence="2">
    <location>
        <begin position="959"/>
        <end position="977"/>
    </location>
</feature>
<reference evidence="3" key="1">
    <citation type="submission" date="2022-10" db="EMBL/GenBank/DDBJ databases">
        <authorList>
            <person name="Chen Y."/>
            <person name="Dougan E. K."/>
            <person name="Chan C."/>
            <person name="Rhodes N."/>
            <person name="Thang M."/>
        </authorList>
    </citation>
    <scope>NUCLEOTIDE SEQUENCE</scope>
</reference>
<feature type="region of interest" description="Disordered" evidence="2">
    <location>
        <begin position="954"/>
        <end position="983"/>
    </location>
</feature>
<keyword evidence="1" id="KW-0175">Coiled coil</keyword>
<evidence type="ECO:0000256" key="2">
    <source>
        <dbReference type="SAM" id="MobiDB-lite"/>
    </source>
</evidence>
<dbReference type="EMBL" id="CAMXCT020000169">
    <property type="protein sequence ID" value="CAL1128311.1"/>
    <property type="molecule type" value="Genomic_DNA"/>
</dbReference>
<dbReference type="OrthoDB" id="413842at2759"/>
<feature type="region of interest" description="Disordered" evidence="2">
    <location>
        <begin position="120"/>
        <end position="149"/>
    </location>
</feature>
<feature type="region of interest" description="Disordered" evidence="2">
    <location>
        <begin position="377"/>
        <end position="407"/>
    </location>
</feature>
<dbReference type="AlphaFoldDB" id="A0A9P1BN81"/>